<sequence>MGLLIQGRAQCSMAMALSTMRMAVFDSFLAGSHRRANPAQRLDVRQGSTSADRLAGLLRLFA</sequence>
<comment type="caution">
    <text evidence="1">The sequence shown here is derived from an EMBL/GenBank/DDBJ whole genome shotgun (WGS) entry which is preliminary data.</text>
</comment>
<proteinExistence type="predicted"/>
<gene>
    <name evidence="1" type="ORF">HB13667_14955</name>
</gene>
<dbReference type="Proteomes" id="UP000050437">
    <property type="component" value="Unassembled WGS sequence"/>
</dbReference>
<dbReference type="AlphaFoldDB" id="A0A0P7D3S0"/>
<evidence type="ECO:0000313" key="1">
    <source>
        <dbReference type="EMBL" id="KPM63362.1"/>
    </source>
</evidence>
<accession>A0A0P7D3S0</accession>
<reference evidence="1 2" key="1">
    <citation type="submission" date="2015-10" db="EMBL/GenBank/DDBJ databases">
        <title>Pseudomonas putida clinical strains.</title>
        <authorList>
            <person name="Molina L."/>
            <person name="Udaondo Z."/>
        </authorList>
    </citation>
    <scope>NUCLEOTIDE SEQUENCE [LARGE SCALE GENOMIC DNA]</scope>
    <source>
        <strain evidence="1 2">HB13667</strain>
    </source>
</reference>
<organism evidence="1 2">
    <name type="scientific">Pseudomonas putida</name>
    <name type="common">Arthrobacter siderocapsulatus</name>
    <dbReference type="NCBI Taxonomy" id="303"/>
    <lineage>
        <taxon>Bacteria</taxon>
        <taxon>Pseudomonadati</taxon>
        <taxon>Pseudomonadota</taxon>
        <taxon>Gammaproteobacteria</taxon>
        <taxon>Pseudomonadales</taxon>
        <taxon>Pseudomonadaceae</taxon>
        <taxon>Pseudomonas</taxon>
    </lineage>
</organism>
<name>A0A0P7D3S0_PSEPU</name>
<protein>
    <submittedName>
        <fullName evidence="1">Uncharacterized protein</fullName>
    </submittedName>
</protein>
<evidence type="ECO:0000313" key="2">
    <source>
        <dbReference type="Proteomes" id="UP000050437"/>
    </source>
</evidence>
<dbReference type="EMBL" id="LKKS01000096">
    <property type="protein sequence ID" value="KPM63362.1"/>
    <property type="molecule type" value="Genomic_DNA"/>
</dbReference>